<name>A0A5N5D037_9PEZI</name>
<evidence type="ECO:0000313" key="1">
    <source>
        <dbReference type="EMBL" id="KAB2570784.1"/>
    </source>
</evidence>
<dbReference type="OrthoDB" id="10424308at2759"/>
<sequence>MQTGYSRCVATRREEPIRALASGFRVVSREALDPLREFHSLTRFTYNPSSTTPTSRDSLVHNEVAHSISSSTARSSVATMRPPPLPRNPTTAFHSFVRRFFTQSAQEPSNRAEWAAFFLFEVYRDFLLRPKSYNKYHMTPEQWVYLRHSLNMLGSSELYVFVDIAFQMFSFDYDIPARTMAIQCPSNSQQRFSYYLVLTIHEQLWMAQHRLPAYRDRIQDYDASDDFPQRHAACGVDPHYTTRGDWMYSVRTPSIVVRDFQNRVFSYPLIIEVCDARKHEDEEAMARDYLMGNDDRPSMFLSITLWLEGHNSARLGTYSLWRSRVLPGQPGPVGGFLGNGTEYAPECIVRNERFTAPGGNADAGDGEIFFSFADLAPRCQDWIRSTPPNTWDGVWARDGITISYERLSHIWQLARARENYVESREYLMWEEERYEEIHGSLIDERE</sequence>
<comment type="caution">
    <text evidence="1">The sequence shown here is derived from an EMBL/GenBank/DDBJ whole genome shotgun (WGS) entry which is preliminary data.</text>
</comment>
<keyword evidence="2" id="KW-1185">Reference proteome</keyword>
<reference evidence="1 2" key="1">
    <citation type="journal article" date="2019" name="Sci. Rep.">
        <title>A multi-omics analysis of the grapevine pathogen Lasiodiplodia theobromae reveals that temperature affects the expression of virulence- and pathogenicity-related genes.</title>
        <authorList>
            <person name="Felix C."/>
            <person name="Meneses R."/>
            <person name="Goncalves M.F.M."/>
            <person name="Tilleman L."/>
            <person name="Duarte A.S."/>
            <person name="Jorrin-Novo J.V."/>
            <person name="Van de Peer Y."/>
            <person name="Deforce D."/>
            <person name="Van Nieuwerburgh F."/>
            <person name="Esteves A.C."/>
            <person name="Alves A."/>
        </authorList>
    </citation>
    <scope>NUCLEOTIDE SEQUENCE [LARGE SCALE GENOMIC DNA]</scope>
    <source>
        <strain evidence="1 2">LA-SOL3</strain>
    </source>
</reference>
<organism evidence="1 2">
    <name type="scientific">Lasiodiplodia theobromae</name>
    <dbReference type="NCBI Taxonomy" id="45133"/>
    <lineage>
        <taxon>Eukaryota</taxon>
        <taxon>Fungi</taxon>
        <taxon>Dikarya</taxon>
        <taxon>Ascomycota</taxon>
        <taxon>Pezizomycotina</taxon>
        <taxon>Dothideomycetes</taxon>
        <taxon>Dothideomycetes incertae sedis</taxon>
        <taxon>Botryosphaeriales</taxon>
        <taxon>Botryosphaeriaceae</taxon>
        <taxon>Lasiodiplodia</taxon>
    </lineage>
</organism>
<evidence type="ECO:0000313" key="2">
    <source>
        <dbReference type="Proteomes" id="UP000325902"/>
    </source>
</evidence>
<dbReference type="AlphaFoldDB" id="A0A5N5D037"/>
<proteinExistence type="predicted"/>
<protein>
    <submittedName>
        <fullName evidence="1">Uncharacterized protein</fullName>
    </submittedName>
</protein>
<accession>A0A5N5D037</accession>
<dbReference type="EMBL" id="VCHE01000123">
    <property type="protein sequence ID" value="KAB2570784.1"/>
    <property type="molecule type" value="Genomic_DNA"/>
</dbReference>
<dbReference type="Proteomes" id="UP000325902">
    <property type="component" value="Unassembled WGS sequence"/>
</dbReference>
<gene>
    <name evidence="1" type="ORF">DBV05_g10555</name>
</gene>